<feature type="compositionally biased region" description="Basic and acidic residues" evidence="1">
    <location>
        <begin position="30"/>
        <end position="80"/>
    </location>
</feature>
<dbReference type="EMBL" id="FOEE01000001">
    <property type="protein sequence ID" value="SEO47440.1"/>
    <property type="molecule type" value="Genomic_DNA"/>
</dbReference>
<dbReference type="STRING" id="673521.SAMN05660991_00483"/>
<accession>A0A1H8PZS9</accession>
<gene>
    <name evidence="2" type="ORF">SAMN05660991_00483</name>
</gene>
<dbReference type="InterPro" id="IPR028037">
    <property type="entry name" value="Antitoxin_Rv0909/MT0933"/>
</dbReference>
<proteinExistence type="predicted"/>
<evidence type="ECO:0000313" key="2">
    <source>
        <dbReference type="EMBL" id="SEO47440.1"/>
    </source>
</evidence>
<name>A0A1H8PZS9_9ACTN</name>
<dbReference type="Proteomes" id="UP000198960">
    <property type="component" value="Unassembled WGS sequence"/>
</dbReference>
<feature type="region of interest" description="Disordered" evidence="1">
    <location>
        <begin position="1"/>
        <end position="87"/>
    </location>
</feature>
<organism evidence="2 3">
    <name type="scientific">Trujillonella endophytica</name>
    <dbReference type="NCBI Taxonomy" id="673521"/>
    <lineage>
        <taxon>Bacteria</taxon>
        <taxon>Bacillati</taxon>
        <taxon>Actinomycetota</taxon>
        <taxon>Actinomycetes</taxon>
        <taxon>Geodermatophilales</taxon>
        <taxon>Geodermatophilaceae</taxon>
        <taxon>Trujillonella</taxon>
    </lineage>
</organism>
<reference evidence="3" key="1">
    <citation type="submission" date="2016-10" db="EMBL/GenBank/DDBJ databases">
        <authorList>
            <person name="Varghese N."/>
            <person name="Submissions S."/>
        </authorList>
    </citation>
    <scope>NUCLEOTIDE SEQUENCE [LARGE SCALE GENOMIC DNA]</scope>
    <source>
        <strain evidence="3">DSM 45413</strain>
    </source>
</reference>
<keyword evidence="3" id="KW-1185">Reference proteome</keyword>
<sequence>MVAALPGTGTGDGDRTDDEEHDMELGGLGDKAKKALDSEKGEKLSDSALERGEEFADDKTGGKYDKHTDTAGDKADEFLGQRDSGGA</sequence>
<dbReference type="AlphaFoldDB" id="A0A1H8PZS9"/>
<protein>
    <submittedName>
        <fullName evidence="2">MT0933-like antitoxin protein</fullName>
    </submittedName>
</protein>
<evidence type="ECO:0000313" key="3">
    <source>
        <dbReference type="Proteomes" id="UP000198960"/>
    </source>
</evidence>
<evidence type="ECO:0000256" key="1">
    <source>
        <dbReference type="SAM" id="MobiDB-lite"/>
    </source>
</evidence>
<dbReference type="Pfam" id="PF14013">
    <property type="entry name" value="MT0933_antitox"/>
    <property type="match status" value="1"/>
</dbReference>